<comment type="catalytic activity">
    <reaction evidence="12">
        <text>ATP + H2O = ADP + phosphate + H(+)</text>
        <dbReference type="Rhea" id="RHEA:13065"/>
        <dbReference type="ChEBI" id="CHEBI:15377"/>
        <dbReference type="ChEBI" id="CHEBI:15378"/>
        <dbReference type="ChEBI" id="CHEBI:30616"/>
        <dbReference type="ChEBI" id="CHEBI:43474"/>
        <dbReference type="ChEBI" id="CHEBI:456216"/>
        <dbReference type="EC" id="3.6.4.13"/>
    </reaction>
</comment>
<keyword evidence="19" id="KW-1185">Reference proteome</keyword>
<dbReference type="PROSITE" id="PS00039">
    <property type="entry name" value="DEAD_ATP_HELICASE"/>
    <property type="match status" value="1"/>
</dbReference>
<dbReference type="STRING" id="6238.A8XEC7"/>
<keyword evidence="8" id="KW-0347">Helicase</keyword>
<dbReference type="PROSITE" id="PS51194">
    <property type="entry name" value="HELICASE_CTER"/>
    <property type="match status" value="1"/>
</dbReference>
<dbReference type="HOGENOM" id="CLU_008559_0_0_1"/>
<dbReference type="InterPro" id="IPR000629">
    <property type="entry name" value="RNA-helicase_DEAD-box_CS"/>
</dbReference>
<dbReference type="InterPro" id="IPR014001">
    <property type="entry name" value="Helicase_ATP-bd"/>
</dbReference>
<organism evidence="18 19">
    <name type="scientific">Caenorhabditis briggsae</name>
    <dbReference type="NCBI Taxonomy" id="6238"/>
    <lineage>
        <taxon>Eukaryota</taxon>
        <taxon>Metazoa</taxon>
        <taxon>Ecdysozoa</taxon>
        <taxon>Nematoda</taxon>
        <taxon>Chromadorea</taxon>
        <taxon>Rhabditida</taxon>
        <taxon>Rhabditina</taxon>
        <taxon>Rhabditomorpha</taxon>
        <taxon>Rhabditoidea</taxon>
        <taxon>Rhabditidae</taxon>
        <taxon>Peloderinae</taxon>
        <taxon>Caenorhabditis</taxon>
    </lineage>
</organism>
<evidence type="ECO:0000256" key="6">
    <source>
        <dbReference type="ARBA" id="ARBA00022771"/>
    </source>
</evidence>
<dbReference type="EC" id="3.6.4.13" evidence="2"/>
<dbReference type="Proteomes" id="UP000008549">
    <property type="component" value="Unassembled WGS sequence"/>
</dbReference>
<keyword evidence="4" id="KW-0677">Repeat</keyword>
<dbReference type="PANTHER" id="PTHR47958">
    <property type="entry name" value="ATP-DEPENDENT RNA HELICASE DBP3"/>
    <property type="match status" value="1"/>
</dbReference>
<dbReference type="SMART" id="SM00487">
    <property type="entry name" value="DEXDc"/>
    <property type="match status" value="1"/>
</dbReference>
<dbReference type="SMART" id="SM00490">
    <property type="entry name" value="HELICc"/>
    <property type="match status" value="1"/>
</dbReference>
<reference evidence="18 19" key="1">
    <citation type="journal article" date="2003" name="PLoS Biol.">
        <title>The genome sequence of Caenorhabditis briggsae: a platform for comparative genomics.</title>
        <authorList>
            <person name="Stein L.D."/>
            <person name="Bao Z."/>
            <person name="Blasiar D."/>
            <person name="Blumenthal T."/>
            <person name="Brent M.R."/>
            <person name="Chen N."/>
            <person name="Chinwalla A."/>
            <person name="Clarke L."/>
            <person name="Clee C."/>
            <person name="Coghlan A."/>
            <person name="Coulson A."/>
            <person name="D'Eustachio P."/>
            <person name="Fitch D.H."/>
            <person name="Fulton L.A."/>
            <person name="Fulton R.E."/>
            <person name="Griffiths-Jones S."/>
            <person name="Harris T.W."/>
            <person name="Hillier L.W."/>
            <person name="Kamath R."/>
            <person name="Kuwabara P.E."/>
            <person name="Mardis E.R."/>
            <person name="Marra M.A."/>
            <person name="Miner T.L."/>
            <person name="Minx P."/>
            <person name="Mullikin J.C."/>
            <person name="Plumb R.W."/>
            <person name="Rogers J."/>
            <person name="Schein J.E."/>
            <person name="Sohrmann M."/>
            <person name="Spieth J."/>
            <person name="Stajich J.E."/>
            <person name="Wei C."/>
            <person name="Willey D."/>
            <person name="Wilson R.K."/>
            <person name="Durbin R."/>
            <person name="Waterston R.H."/>
        </authorList>
    </citation>
    <scope>NUCLEOTIDE SEQUENCE [LARGE SCALE GENOMIC DNA]</scope>
    <source>
        <strain evidence="18 19">AF16</strain>
    </source>
</reference>
<evidence type="ECO:0000313" key="18">
    <source>
        <dbReference type="EMBL" id="CAP31062.2"/>
    </source>
</evidence>
<evidence type="ECO:0000259" key="16">
    <source>
        <dbReference type="PROSITE" id="PS51192"/>
    </source>
</evidence>
<evidence type="ECO:0000256" key="8">
    <source>
        <dbReference type="ARBA" id="ARBA00022806"/>
    </source>
</evidence>
<reference evidence="18 19" key="2">
    <citation type="journal article" date="2011" name="PLoS Genet.">
        <title>Caenorhabditis briggsae recombinant inbred line genotypes reveal inter-strain incompatibility and the evolution of recombination.</title>
        <authorList>
            <person name="Ross J.A."/>
            <person name="Koboldt D.C."/>
            <person name="Staisch J.E."/>
            <person name="Chamberlin H.M."/>
            <person name="Gupta B.P."/>
            <person name="Miller R.D."/>
            <person name="Baird S.E."/>
            <person name="Haag E.S."/>
        </authorList>
    </citation>
    <scope>NUCLEOTIDE SEQUENCE [LARGE SCALE GENOMIC DNA]</scope>
    <source>
        <strain evidence="18 19">AF16</strain>
    </source>
</reference>
<dbReference type="CDD" id="cd18787">
    <property type="entry name" value="SF2_C_DEAD"/>
    <property type="match status" value="1"/>
</dbReference>
<feature type="region of interest" description="Disordered" evidence="14">
    <location>
        <begin position="80"/>
        <end position="201"/>
    </location>
</feature>
<keyword evidence="10" id="KW-0067">ATP-binding</keyword>
<proteinExistence type="inferred from homology"/>
<dbReference type="GO" id="GO:0003724">
    <property type="term" value="F:RNA helicase activity"/>
    <property type="evidence" value="ECO:0007669"/>
    <property type="project" value="UniProtKB-EC"/>
</dbReference>
<dbReference type="AlphaFoldDB" id="A8XEC7"/>
<evidence type="ECO:0000256" key="7">
    <source>
        <dbReference type="ARBA" id="ARBA00022801"/>
    </source>
</evidence>
<evidence type="ECO:0000256" key="14">
    <source>
        <dbReference type="SAM" id="MobiDB-lite"/>
    </source>
</evidence>
<keyword evidence="6 13" id="KW-0863">Zinc-finger</keyword>
<dbReference type="PROSITE" id="PS51192">
    <property type="entry name" value="HELICASE_ATP_BIND_1"/>
    <property type="match status" value="1"/>
</dbReference>
<evidence type="ECO:0000256" key="11">
    <source>
        <dbReference type="ARBA" id="ARBA00022884"/>
    </source>
</evidence>
<feature type="domain" description="Helicase ATP-binding" evidence="16">
    <location>
        <begin position="805"/>
        <end position="989"/>
    </location>
</feature>
<dbReference type="SUPFAM" id="SSF52540">
    <property type="entry name" value="P-loop containing nucleoside triphosphate hydrolases"/>
    <property type="match status" value="1"/>
</dbReference>
<dbReference type="GO" id="GO:0016787">
    <property type="term" value="F:hydrolase activity"/>
    <property type="evidence" value="ECO:0007669"/>
    <property type="project" value="UniProtKB-KW"/>
</dbReference>
<feature type="region of interest" description="Disordered" evidence="14">
    <location>
        <begin position="497"/>
        <end position="523"/>
    </location>
</feature>
<dbReference type="InterPro" id="IPR036875">
    <property type="entry name" value="Znf_CCHC_sf"/>
</dbReference>
<dbReference type="CDD" id="cd12820">
    <property type="entry name" value="LbR_YadA-like"/>
    <property type="match status" value="1"/>
</dbReference>
<keyword evidence="7" id="KW-0378">Hydrolase</keyword>
<dbReference type="Gene3D" id="4.10.60.10">
    <property type="entry name" value="Zinc finger, CCHC-type"/>
    <property type="match status" value="1"/>
</dbReference>
<feature type="domain" description="CCHC-type" evidence="15">
    <location>
        <begin position="577"/>
        <end position="592"/>
    </location>
</feature>
<feature type="domain" description="CCHC-type" evidence="15">
    <location>
        <begin position="600"/>
        <end position="615"/>
    </location>
</feature>
<dbReference type="Pfam" id="PF00098">
    <property type="entry name" value="zf-CCHC"/>
    <property type="match status" value="2"/>
</dbReference>
<dbReference type="eggNOG" id="KOG0335">
    <property type="taxonomic scope" value="Eukaryota"/>
</dbReference>
<evidence type="ECO:0000256" key="4">
    <source>
        <dbReference type="ARBA" id="ARBA00022737"/>
    </source>
</evidence>
<keyword evidence="11" id="KW-0694">RNA-binding</keyword>
<evidence type="ECO:0000259" key="17">
    <source>
        <dbReference type="PROSITE" id="PS51194"/>
    </source>
</evidence>
<feature type="compositionally biased region" description="Polar residues" evidence="14">
    <location>
        <begin position="255"/>
        <end position="274"/>
    </location>
</feature>
<dbReference type="GO" id="GO:0008432">
    <property type="term" value="F:JUN kinase binding"/>
    <property type="evidence" value="ECO:0007669"/>
    <property type="project" value="UniProtKB-ARBA"/>
</dbReference>
<dbReference type="WormBase" id="CBG12015">
    <property type="protein sequence ID" value="CBP39398"/>
    <property type="gene ID" value="WBGene00033030"/>
    <property type="gene designation" value="Cbr-glh-4"/>
</dbReference>
<gene>
    <name evidence="20" type="primary">glh-4</name>
    <name evidence="18" type="synonym">Cbr-glh-4</name>
    <name evidence="20" type="ORF">CBG12015</name>
    <name evidence="18" type="ORF">CBG_12015</name>
</gene>
<sequence length="1192" mass="128745">MSFSDDGWGDIEESEVKVAVERKNVVPTPAPVKPITEMGFKPFPKSEVEKSRMKMETIEEHTAELVDLDTALEPQMADVRPSNEVSLQMGTMKVDSSAAADDSDDGWGSPRKDDGFRGPIITKTSSMLPPVRITRAPVPAASTDDTFDIDSPRALSPVQTANNDITSSQAKSAASYPNGSDSQKNYKPEPQCVKEIPKTVSFGKSPALDEVAQTGRPEQSGFGFPAESKQNEPDVEGNTKSFGFGRGAGFGGPTQPKTFGVNTDSRMNTASFAPQSDKFSETRSDFGVNTNKASSESVRTFGANANATGFGTSGFGTSSASENRASSESVRTFGANASATGFGTSSESVRTFGTNSSATGFKSSGFGTSSESANKASSESVRTFGANASATGFEISSESVRTFGANASATGFKSSGFGTSSVSANKAPTESVRAFGANASATGFETSGFGTSSASENKASLESVRTFGANASATGFGTSGFGSSYFPGGFGSKSTGAGSAFGSTAKHSSFRGQSGNDQAADSAFGGNGFGASNTNKPAFGSFGQFKKDDGFDVESTKNGGGWGEDAQNFGGDKPRGCHNCGEEGHFSRECPKPKQPNLPCRNCNEVGHFSTDCDKDISQKIAPRSVYASNLRSLVVVAMKKDIGLPSAQLDHAIVSVKLFKYVTNFTCIGSVRPSIQGYIRKGVHLGGRFKGYIWHLWSEAEYFTVLSKDVLQKLLNCPLLRILVEGNILVSYDVVFAPEEDMFSEAVNNDDRMNFEQKVVASMGDNVIPDVATFEAFKVLPQEVHDNLTRMKMNRPTPIQKAAFYQILHGHDVVACAHTGSGKTLAFLLPLVINLLEDRLQNYNVKDEKPSPRLLIIAPTRELANQTFNTARQLTYQTGLKCGLAYGGYSRSANLQHLSNFDQLGILVSTMGRLNDFLESGDITLDKMKFVVLDEADRMVDFTDFGEEVNKIIGSPQERTQQTILFSASFSESLQAQDLPKIVKEGYTMLQVDKFGTANVNIDQHILPVPRSEKRSELYKLLGFDENTMSILPDARIEKEKTLIFVNSVKFCDTLASNISSCGVSCISMHSRQNQEQRDRTLDDFRHGKFQCMVASNVCARGLNIAGLDHVINYDMPDKKGFDEYVNRIGRTARAGFTGVSTTFLDEESDREIIPSLVNILQEAGKEIPEWIMNINEQEEEMNEEGENEQW</sequence>
<evidence type="ECO:0000256" key="3">
    <source>
        <dbReference type="ARBA" id="ARBA00022723"/>
    </source>
</evidence>
<dbReference type="FunFam" id="3.40.50.300:FF:000657">
    <property type="entry name" value="Probable ATP-dependent RNA helicase DDX41"/>
    <property type="match status" value="1"/>
</dbReference>
<evidence type="ECO:0000256" key="12">
    <source>
        <dbReference type="ARBA" id="ARBA00047984"/>
    </source>
</evidence>
<dbReference type="InterPro" id="IPR011545">
    <property type="entry name" value="DEAD/DEAH_box_helicase_dom"/>
</dbReference>
<evidence type="ECO:0000259" key="15">
    <source>
        <dbReference type="PROSITE" id="PS50158"/>
    </source>
</evidence>
<evidence type="ECO:0000256" key="10">
    <source>
        <dbReference type="ARBA" id="ARBA00022840"/>
    </source>
</evidence>
<keyword evidence="3" id="KW-0479">Metal-binding</keyword>
<dbReference type="SUPFAM" id="SSF57756">
    <property type="entry name" value="Retrovirus zinc finger-like domains"/>
    <property type="match status" value="1"/>
</dbReference>
<dbReference type="FunFam" id="4.10.60.10:FF:000186">
    <property type="entry name" value="ATP-dependent RNA helicase glh-4"/>
    <property type="match status" value="1"/>
</dbReference>
<dbReference type="GO" id="GO:0003723">
    <property type="term" value="F:RNA binding"/>
    <property type="evidence" value="ECO:0007669"/>
    <property type="project" value="UniProtKB-KW"/>
</dbReference>
<dbReference type="InterPro" id="IPR001878">
    <property type="entry name" value="Znf_CCHC"/>
</dbReference>
<dbReference type="GO" id="GO:0005524">
    <property type="term" value="F:ATP binding"/>
    <property type="evidence" value="ECO:0007669"/>
    <property type="project" value="UniProtKB-KW"/>
</dbReference>
<feature type="domain" description="Helicase C-terminal" evidence="17">
    <location>
        <begin position="1033"/>
        <end position="1177"/>
    </location>
</feature>
<accession>A8XEC7</accession>
<feature type="compositionally biased region" description="Polar residues" evidence="14">
    <location>
        <begin position="497"/>
        <end position="519"/>
    </location>
</feature>
<dbReference type="SMART" id="SM00343">
    <property type="entry name" value="ZnF_C2HC"/>
    <property type="match status" value="2"/>
</dbReference>
<feature type="compositionally biased region" description="Polar residues" evidence="14">
    <location>
        <begin position="287"/>
        <end position="306"/>
    </location>
</feature>
<feature type="compositionally biased region" description="Low complexity" evidence="14">
    <location>
        <begin position="307"/>
        <end position="327"/>
    </location>
</feature>
<keyword evidence="9" id="KW-0862">Zinc</keyword>
<dbReference type="Pfam" id="PF00270">
    <property type="entry name" value="DEAD"/>
    <property type="match status" value="1"/>
</dbReference>
<dbReference type="GO" id="GO:0030490">
    <property type="term" value="P:maturation of SSU-rRNA"/>
    <property type="evidence" value="ECO:0000318"/>
    <property type="project" value="GO_Central"/>
</dbReference>
<evidence type="ECO:0000256" key="5">
    <source>
        <dbReference type="ARBA" id="ARBA00022741"/>
    </source>
</evidence>
<protein>
    <recommendedName>
        <fullName evidence="2">RNA helicase</fullName>
        <ecNumber evidence="2">3.6.4.13</ecNumber>
    </recommendedName>
</protein>
<dbReference type="InterPro" id="IPR027417">
    <property type="entry name" value="P-loop_NTPase"/>
</dbReference>
<comment type="similarity">
    <text evidence="1">Belongs to the DEAD box helicase family. DDX4/VASA subfamily.</text>
</comment>
<evidence type="ECO:0000313" key="20">
    <source>
        <dbReference type="WormBase" id="CBG12015"/>
    </source>
</evidence>
<evidence type="ECO:0000256" key="1">
    <source>
        <dbReference type="ARBA" id="ARBA00010132"/>
    </source>
</evidence>
<evidence type="ECO:0000256" key="13">
    <source>
        <dbReference type="PROSITE-ProRule" id="PRU00047"/>
    </source>
</evidence>
<feature type="compositionally biased region" description="Polar residues" evidence="14">
    <location>
        <begin position="157"/>
        <end position="185"/>
    </location>
</feature>
<dbReference type="GO" id="GO:0043186">
    <property type="term" value="C:P granule"/>
    <property type="evidence" value="ECO:0007669"/>
    <property type="project" value="UniProtKB-ARBA"/>
</dbReference>
<dbReference type="PROSITE" id="PS50158">
    <property type="entry name" value="ZF_CCHC"/>
    <property type="match status" value="2"/>
</dbReference>
<dbReference type="EMBL" id="HE601540">
    <property type="protein sequence ID" value="CAP31062.2"/>
    <property type="molecule type" value="Genomic_DNA"/>
</dbReference>
<evidence type="ECO:0000256" key="9">
    <source>
        <dbReference type="ARBA" id="ARBA00022833"/>
    </source>
</evidence>
<dbReference type="GO" id="GO:0008270">
    <property type="term" value="F:zinc ion binding"/>
    <property type="evidence" value="ECO:0007669"/>
    <property type="project" value="UniProtKB-KW"/>
</dbReference>
<name>A8XEC7_CAEBR</name>
<dbReference type="InterPro" id="IPR001650">
    <property type="entry name" value="Helicase_C-like"/>
</dbReference>
<dbReference type="InParanoid" id="A8XEC7"/>
<dbReference type="Gene3D" id="3.40.50.300">
    <property type="entry name" value="P-loop containing nucleotide triphosphate hydrolases"/>
    <property type="match status" value="2"/>
</dbReference>
<keyword evidence="5" id="KW-0547">Nucleotide-binding</keyword>
<feature type="region of interest" description="Disordered" evidence="14">
    <location>
        <begin position="214"/>
        <end position="327"/>
    </location>
</feature>
<dbReference type="FunCoup" id="A8XEC7">
    <property type="interactions" value="732"/>
</dbReference>
<evidence type="ECO:0000313" key="19">
    <source>
        <dbReference type="Proteomes" id="UP000008549"/>
    </source>
</evidence>
<evidence type="ECO:0000256" key="2">
    <source>
        <dbReference type="ARBA" id="ARBA00012552"/>
    </source>
</evidence>
<dbReference type="Pfam" id="PF00271">
    <property type="entry name" value="Helicase_C"/>
    <property type="match status" value="1"/>
</dbReference>